<evidence type="ECO:0000259" key="1">
    <source>
        <dbReference type="PROSITE" id="PS51186"/>
    </source>
</evidence>
<dbReference type="InterPro" id="IPR000182">
    <property type="entry name" value="GNAT_dom"/>
</dbReference>
<keyword evidence="3" id="KW-1185">Reference proteome</keyword>
<dbReference type="InterPro" id="IPR051908">
    <property type="entry name" value="Ribosomal_N-acetyltransferase"/>
</dbReference>
<comment type="caution">
    <text evidence="2">The sequence shown here is derived from an EMBL/GenBank/DDBJ whole genome shotgun (WGS) entry which is preliminary data.</text>
</comment>
<dbReference type="AlphaFoldDB" id="A0A5J5GJF8"/>
<dbReference type="EMBL" id="VYQE01000003">
    <property type="protein sequence ID" value="KAA9008376.1"/>
    <property type="molecule type" value="Genomic_DNA"/>
</dbReference>
<evidence type="ECO:0000313" key="2">
    <source>
        <dbReference type="EMBL" id="KAA9008376.1"/>
    </source>
</evidence>
<dbReference type="Proteomes" id="UP000326554">
    <property type="component" value="Unassembled WGS sequence"/>
</dbReference>
<keyword evidence="2" id="KW-0808">Transferase</keyword>
<dbReference type="RefSeq" id="WP_150445658.1">
    <property type="nucleotide sequence ID" value="NZ_VYQE01000003.1"/>
</dbReference>
<evidence type="ECO:0000313" key="3">
    <source>
        <dbReference type="Proteomes" id="UP000326554"/>
    </source>
</evidence>
<organism evidence="2 3">
    <name type="scientific">Histidinibacterium aquaticum</name>
    <dbReference type="NCBI Taxonomy" id="2613962"/>
    <lineage>
        <taxon>Bacteria</taxon>
        <taxon>Pseudomonadati</taxon>
        <taxon>Pseudomonadota</taxon>
        <taxon>Alphaproteobacteria</taxon>
        <taxon>Rhodobacterales</taxon>
        <taxon>Paracoccaceae</taxon>
        <taxon>Histidinibacterium</taxon>
    </lineage>
</organism>
<dbReference type="FunFam" id="3.40.630.30:FF:000047">
    <property type="entry name" value="Acetyltransferase, GNAT family"/>
    <property type="match status" value="1"/>
</dbReference>
<gene>
    <name evidence="2" type="ORF">F3S47_12005</name>
</gene>
<feature type="domain" description="N-acetyltransferase" evidence="1">
    <location>
        <begin position="6"/>
        <end position="161"/>
    </location>
</feature>
<proteinExistence type="predicted"/>
<dbReference type="InterPro" id="IPR016181">
    <property type="entry name" value="Acyl_CoA_acyltransferase"/>
</dbReference>
<dbReference type="PANTHER" id="PTHR43441:SF2">
    <property type="entry name" value="FAMILY ACETYLTRANSFERASE, PUTATIVE (AFU_ORTHOLOGUE AFUA_7G00850)-RELATED"/>
    <property type="match status" value="1"/>
</dbReference>
<dbReference type="PANTHER" id="PTHR43441">
    <property type="entry name" value="RIBOSOMAL-PROTEIN-SERINE ACETYLTRANSFERASE"/>
    <property type="match status" value="1"/>
</dbReference>
<dbReference type="PROSITE" id="PS51186">
    <property type="entry name" value="GNAT"/>
    <property type="match status" value="1"/>
</dbReference>
<dbReference type="Gene3D" id="3.40.630.30">
    <property type="match status" value="1"/>
</dbReference>
<accession>A0A5J5GJF8</accession>
<reference evidence="2 3" key="1">
    <citation type="submission" date="2019-09" db="EMBL/GenBank/DDBJ databases">
        <authorList>
            <person name="Park J.-S."/>
            <person name="Choi H.-J."/>
        </authorList>
    </citation>
    <scope>NUCLEOTIDE SEQUENCE [LARGE SCALE GENOMIC DNA]</scope>
    <source>
        <strain evidence="2 3">176SS1-4</strain>
    </source>
</reference>
<dbReference type="Pfam" id="PF13302">
    <property type="entry name" value="Acetyltransf_3"/>
    <property type="match status" value="1"/>
</dbReference>
<protein>
    <submittedName>
        <fullName evidence="2">GNAT family N-acetyltransferase</fullName>
    </submittedName>
</protein>
<dbReference type="GO" id="GO:1990189">
    <property type="term" value="F:protein N-terminal-serine acetyltransferase activity"/>
    <property type="evidence" value="ECO:0007669"/>
    <property type="project" value="TreeGrafter"/>
</dbReference>
<sequence length="225" mass="25269">MRGRWVTLEPLSSDHVAELREAHLEDAEGGMWRYLPVGPFDSEADYAAWVDRARLTHDPLQFAVRMRDGRLGGTMSLMRITPEAGTVETGWLAFAPRLQRTIEATEAVWLHMKWAFEAGYRRFEWKCDAANLASRRAAQRFGLCYEGVFRQAAVVKGRNRDTAWFAAIDGEFPALRQAFESWLEPANFDANGRQMRSLREMTAPILVARDPALGDGPTGDGAPAP</sequence>
<name>A0A5J5GJF8_9RHOB</name>
<dbReference type="GO" id="GO:0008999">
    <property type="term" value="F:protein-N-terminal-alanine acetyltransferase activity"/>
    <property type="evidence" value="ECO:0007669"/>
    <property type="project" value="TreeGrafter"/>
</dbReference>
<dbReference type="SUPFAM" id="SSF55729">
    <property type="entry name" value="Acyl-CoA N-acyltransferases (Nat)"/>
    <property type="match status" value="1"/>
</dbReference>